<keyword evidence="8" id="KW-1185">Reference proteome</keyword>
<dbReference type="Proteomes" id="UP001220209">
    <property type="component" value="Chromosome 2"/>
</dbReference>
<dbReference type="InterPro" id="IPR036291">
    <property type="entry name" value="NAD(P)-bd_dom_sf"/>
</dbReference>
<dbReference type="PIRSF" id="PIRSF000126">
    <property type="entry name" value="11-beta-HSD1"/>
    <property type="match status" value="1"/>
</dbReference>
<evidence type="ECO:0000313" key="7">
    <source>
        <dbReference type="EMBL" id="WFN21773.1"/>
    </source>
</evidence>
<dbReference type="Proteomes" id="UP001172109">
    <property type="component" value="Unassembled WGS sequence"/>
</dbReference>
<reference evidence="4" key="1">
    <citation type="submission" date="2021-01" db="EMBL/GenBank/DDBJ databases">
        <title>Outbreak of Burkholderia contaminns endophthalmitis traced to a clinical ventilation system.</title>
        <authorList>
            <person name="Lipuma J."/>
            <person name="Spilker T."/>
            <person name="Kratholm J."/>
        </authorList>
    </citation>
    <scope>NUCLEOTIDE SEQUENCE</scope>
    <source>
        <strain evidence="4">HI4954</strain>
    </source>
</reference>
<dbReference type="EMBL" id="JAGEMX010000007">
    <property type="protein sequence ID" value="MBO1832236.1"/>
    <property type="molecule type" value="Genomic_DNA"/>
</dbReference>
<dbReference type="Proteomes" id="UP000664048">
    <property type="component" value="Unassembled WGS sequence"/>
</dbReference>
<dbReference type="EMBL" id="JAENIB010000004">
    <property type="protein sequence ID" value="MBK1930943.1"/>
    <property type="molecule type" value="Genomic_DNA"/>
</dbReference>
<organism evidence="6 9">
    <name type="scientific">Burkholderia contaminans</name>
    <dbReference type="NCBI Taxonomy" id="488447"/>
    <lineage>
        <taxon>Bacteria</taxon>
        <taxon>Pseudomonadati</taxon>
        <taxon>Pseudomonadota</taxon>
        <taxon>Betaproteobacteria</taxon>
        <taxon>Burkholderiales</taxon>
        <taxon>Burkholderiaceae</taxon>
        <taxon>Burkholderia</taxon>
        <taxon>Burkholderia cepacia complex</taxon>
    </lineage>
</organism>
<dbReference type="OrthoDB" id="9810734at2"/>
<proteinExistence type="inferred from homology"/>
<dbReference type="EMBL" id="CP090641">
    <property type="protein sequence ID" value="WFN21773.1"/>
    <property type="molecule type" value="Genomic_DNA"/>
</dbReference>
<dbReference type="Gene3D" id="3.40.50.720">
    <property type="entry name" value="NAD(P)-binding Rossmann-like Domain"/>
    <property type="match status" value="1"/>
</dbReference>
<evidence type="ECO:0000313" key="4">
    <source>
        <dbReference type="EMBL" id="MBK1930943.1"/>
    </source>
</evidence>
<dbReference type="AlphaFoldDB" id="A0A1E3FV98"/>
<dbReference type="Proteomes" id="UP000611459">
    <property type="component" value="Unassembled WGS sequence"/>
</dbReference>
<dbReference type="PRINTS" id="PR00081">
    <property type="entry name" value="GDHRDH"/>
</dbReference>
<evidence type="ECO:0000256" key="3">
    <source>
        <dbReference type="RuleBase" id="RU000363"/>
    </source>
</evidence>
<comment type="similarity">
    <text evidence="1 3">Belongs to the short-chain dehydrogenases/reductases (SDR) family.</text>
</comment>
<dbReference type="SUPFAM" id="SSF51735">
    <property type="entry name" value="NAD(P)-binding Rossmann-fold domains"/>
    <property type="match status" value="1"/>
</dbReference>
<protein>
    <submittedName>
        <fullName evidence="6">SDR family oxidoreductase</fullName>
        <ecNumber evidence="6">1.-.-.-</ecNumber>
    </submittedName>
</protein>
<reference evidence="7 10" key="3">
    <citation type="submission" date="2021-12" db="EMBL/GenBank/DDBJ databases">
        <title>Genomic and phenotypic characterization of three Burkholderia contaminans isolates recovered from different sources.</title>
        <authorList>
            <person name="Lopez De Volder A."/>
            <person name="Fan Y."/>
            <person name="Nunvar J."/>
            <person name="Herrera T."/>
            <person name="Timp W."/>
            <person name="Degrossi J."/>
        </authorList>
    </citation>
    <scope>NUCLEOTIDE SEQUENCE [LARGE SCALE GENOMIC DNA]</scope>
    <source>
        <strain evidence="7 10">LMG 23361</strain>
    </source>
</reference>
<evidence type="ECO:0000256" key="2">
    <source>
        <dbReference type="ARBA" id="ARBA00023002"/>
    </source>
</evidence>
<dbReference type="PANTHER" id="PTHR44196:SF2">
    <property type="entry name" value="SHORT-CHAIN DEHYDROGENASE-RELATED"/>
    <property type="match status" value="1"/>
</dbReference>
<evidence type="ECO:0000313" key="5">
    <source>
        <dbReference type="EMBL" id="MBO1832236.1"/>
    </source>
</evidence>
<evidence type="ECO:0000313" key="10">
    <source>
        <dbReference type="Proteomes" id="UP001220209"/>
    </source>
</evidence>
<dbReference type="PANTHER" id="PTHR44196">
    <property type="entry name" value="DEHYDROGENASE/REDUCTASE SDR FAMILY MEMBER 7B"/>
    <property type="match status" value="1"/>
</dbReference>
<gene>
    <name evidence="5" type="ORF">J4M89_22910</name>
    <name evidence="4" type="ORF">JIN94_13735</name>
    <name evidence="7" type="ORF">LXE91_24250</name>
    <name evidence="6" type="ORF">QZM56_26950</name>
</gene>
<sequence>MRDRFDFHGKTALVTGASSGIGRAFAYALAKRGARLLLVARSRDKLHDLAAELRRDYACDADFLTVDLSTADAVHTIDCHLKVTGKVVDVLVNNAGFAAYGRFETIPWTRQRDEVLVNCMAAIELTHLLLPGMQARSAGAVINVASTAAFQPDPYMAVYGATKAFLLSFSEAVWAENRHRGIRVVALCPGATQTAFFDVVGAQEAAVGTPMPVASVVEDALWALDRNRSHRIVGTRNRLLANLQRLLSRETSARLVEKILRPRGGQDPVTRETNA</sequence>
<dbReference type="GeneID" id="93188519"/>
<evidence type="ECO:0000313" key="6">
    <source>
        <dbReference type="EMBL" id="MDN7568157.1"/>
    </source>
</evidence>
<dbReference type="InterPro" id="IPR002347">
    <property type="entry name" value="SDR_fam"/>
</dbReference>
<dbReference type="Pfam" id="PF00106">
    <property type="entry name" value="adh_short"/>
    <property type="match status" value="1"/>
</dbReference>
<dbReference type="RefSeq" id="WP_039349879.1">
    <property type="nucleotide sequence ID" value="NZ_AP018357.1"/>
</dbReference>
<reference evidence="5 8" key="2">
    <citation type="submission" date="2021-03" db="EMBL/GenBank/DDBJ databases">
        <title>Clinical course, treatment and visual outcome of an outbreak of Burkholderia contaminans endophthalmitis following cataract surgery.</title>
        <authorList>
            <person name="Lind C."/>
            <person name="Olsen K."/>
            <person name="Angelsen N.K."/>
            <person name="Krefting E.A."/>
            <person name="Fossen K."/>
            <person name="Gravningen K."/>
            <person name="Depoorter E."/>
            <person name="Vandamme P."/>
            <person name="Bertelsen G."/>
        </authorList>
    </citation>
    <scope>NUCLEOTIDE SEQUENCE [LARGE SCALE GENOMIC DNA]</scope>
    <source>
        <strain evidence="5 8">51242556</strain>
    </source>
</reference>
<reference evidence="6" key="4">
    <citation type="submission" date="2023-07" db="EMBL/GenBank/DDBJ databases">
        <title>A collection of bacterial strains from the Burkholderia cepacia Research Laboratory and Repository.</title>
        <authorList>
            <person name="Lipuma J."/>
            <person name="Spilker T."/>
            <person name="Caverly L."/>
        </authorList>
    </citation>
    <scope>NUCLEOTIDE SEQUENCE</scope>
    <source>
        <strain evidence="6">AU44979</strain>
    </source>
</reference>
<dbReference type="PRINTS" id="PR00080">
    <property type="entry name" value="SDRFAMILY"/>
</dbReference>
<keyword evidence="2 6" id="KW-0560">Oxidoreductase</keyword>
<accession>A0A1E3FV98</accession>
<dbReference type="EMBL" id="JAUJQS010000023">
    <property type="protein sequence ID" value="MDN7568157.1"/>
    <property type="molecule type" value="Genomic_DNA"/>
</dbReference>
<dbReference type="GO" id="GO:0016020">
    <property type="term" value="C:membrane"/>
    <property type="evidence" value="ECO:0007669"/>
    <property type="project" value="TreeGrafter"/>
</dbReference>
<name>A0A1E3FV98_9BURK</name>
<dbReference type="EC" id="1.-.-.-" evidence="6"/>
<evidence type="ECO:0000256" key="1">
    <source>
        <dbReference type="ARBA" id="ARBA00006484"/>
    </source>
</evidence>
<evidence type="ECO:0000313" key="9">
    <source>
        <dbReference type="Proteomes" id="UP001172109"/>
    </source>
</evidence>
<evidence type="ECO:0000313" key="8">
    <source>
        <dbReference type="Proteomes" id="UP000664048"/>
    </source>
</evidence>
<dbReference type="GO" id="GO:0016491">
    <property type="term" value="F:oxidoreductase activity"/>
    <property type="evidence" value="ECO:0007669"/>
    <property type="project" value="UniProtKB-KW"/>
</dbReference>